<dbReference type="Pfam" id="PF07466">
    <property type="entry name" value="DUF1517"/>
    <property type="match status" value="1"/>
</dbReference>
<organism evidence="1 2">
    <name type="scientific">Thermocoleostomius sinensis A174</name>
    <dbReference type="NCBI Taxonomy" id="2016057"/>
    <lineage>
        <taxon>Bacteria</taxon>
        <taxon>Bacillati</taxon>
        <taxon>Cyanobacteriota</taxon>
        <taxon>Cyanophyceae</taxon>
        <taxon>Oculatellales</taxon>
        <taxon>Oculatellaceae</taxon>
        <taxon>Thermocoleostomius</taxon>
    </lineage>
</organism>
<dbReference type="EMBL" id="CP113797">
    <property type="protein sequence ID" value="WAL60700.1"/>
    <property type="molecule type" value="Genomic_DNA"/>
</dbReference>
<evidence type="ECO:0000313" key="2">
    <source>
        <dbReference type="Proteomes" id="UP001163152"/>
    </source>
</evidence>
<evidence type="ECO:0000313" key="1">
    <source>
        <dbReference type="EMBL" id="WAL60700.1"/>
    </source>
</evidence>
<dbReference type="Proteomes" id="UP001163152">
    <property type="component" value="Chromosome"/>
</dbReference>
<gene>
    <name evidence="1" type="ORF">OXH18_01495</name>
</gene>
<reference evidence="1" key="1">
    <citation type="submission" date="2022-12" db="EMBL/GenBank/DDBJ databases">
        <title>Polyphasic identification of a Novel Hot-Spring Cyanobacterium Ocullathermofonsia sinensis gen nov. sp. nov. and Genomic Insights on its Adaptations to the Thermal Habitat.</title>
        <authorList>
            <person name="Daroch M."/>
            <person name="Tang J."/>
            <person name="Jiang Y."/>
        </authorList>
    </citation>
    <scope>NUCLEOTIDE SEQUENCE</scope>
    <source>
        <strain evidence="1">PKUAC-SCTA174</strain>
    </source>
</reference>
<keyword evidence="2" id="KW-1185">Reference proteome</keyword>
<protein>
    <submittedName>
        <fullName evidence="1">DUF1517 domain-containing protein</fullName>
    </submittedName>
</protein>
<name>A0A9E8ZCF3_9CYAN</name>
<dbReference type="InterPro" id="IPR010903">
    <property type="entry name" value="DUF1517"/>
</dbReference>
<dbReference type="RefSeq" id="WP_268610660.1">
    <property type="nucleotide sequence ID" value="NZ_CP113797.1"/>
</dbReference>
<dbReference type="KEGG" id="tsin:OXH18_01495"/>
<sequence>MTSWRDRLNRMSGKTRIVVCRLFVHLAGNEVAPLLGVLNQSARQAVADEGDLHTLGEGLVEICQALLEYETYWRSAANEGEVFWDEGEAGDYVTELFTDSAQRYGSGLELETDDQADLDATLTLPITQNLVLMLTVAYEGEVPALETDLANMTALKIGLKALMNLHYDDRLRAIQVHFSPAQIGDRLTDDQLLQHYPELIPL</sequence>
<proteinExistence type="predicted"/>
<accession>A0A9E8ZCF3</accession>
<dbReference type="AlphaFoldDB" id="A0A9E8ZCF3"/>